<dbReference type="Pfam" id="PF00877">
    <property type="entry name" value="NLPC_P60"/>
    <property type="match status" value="1"/>
</dbReference>
<keyword evidence="5" id="KW-0788">Thiol protease</keyword>
<dbReference type="InterPro" id="IPR052062">
    <property type="entry name" value="Murein_DD/LD_carboxypeptidase"/>
</dbReference>
<dbReference type="GO" id="GO:0006508">
    <property type="term" value="P:proteolysis"/>
    <property type="evidence" value="ECO:0007669"/>
    <property type="project" value="UniProtKB-KW"/>
</dbReference>
<name>R5W625_9BACT</name>
<evidence type="ECO:0000313" key="9">
    <source>
        <dbReference type="Proteomes" id="UP000018372"/>
    </source>
</evidence>
<sequence length="186" mass="21518">MYICSKQTTMYRYRFTRFSVCMLFAVCTLLLSSCGTRAPRVDYRELARAAVRLEMDIDADDNHRLYVEVADWIGVPYRHGGTTHRGTDCSGFTSAVYKKVYHKKLQRNSDAQRTEDCRKVSKRQLKEGDLVFFHNGRRKRVANHVGIYLKDGKFVHASTSSGVIVSRLEEPYYRKCWMQGGRVKGL</sequence>
<dbReference type="EMBL" id="CBAT010000201">
    <property type="protein sequence ID" value="CCZ88087.1"/>
    <property type="molecule type" value="Genomic_DNA"/>
</dbReference>
<proteinExistence type="inferred from homology"/>
<dbReference type="Proteomes" id="UP000018372">
    <property type="component" value="Unassembled WGS sequence"/>
</dbReference>
<dbReference type="InterPro" id="IPR038765">
    <property type="entry name" value="Papain-like_cys_pep_sf"/>
</dbReference>
<evidence type="ECO:0000256" key="6">
    <source>
        <dbReference type="SAM" id="SignalP"/>
    </source>
</evidence>
<dbReference type="PROSITE" id="PS51935">
    <property type="entry name" value="NLPC_P60"/>
    <property type="match status" value="1"/>
</dbReference>
<keyword evidence="3 6" id="KW-0732">Signal</keyword>
<evidence type="ECO:0000256" key="2">
    <source>
        <dbReference type="ARBA" id="ARBA00022670"/>
    </source>
</evidence>
<feature type="domain" description="NlpC/P60" evidence="7">
    <location>
        <begin position="59"/>
        <end position="184"/>
    </location>
</feature>
<evidence type="ECO:0000313" key="8">
    <source>
        <dbReference type="EMBL" id="CCZ88087.1"/>
    </source>
</evidence>
<keyword evidence="2" id="KW-0645">Protease</keyword>
<accession>R5W625</accession>
<reference evidence="8" key="1">
    <citation type="submission" date="2012-11" db="EMBL/GenBank/DDBJ databases">
        <title>Dependencies among metagenomic species, viruses, plasmids and units of genetic variation.</title>
        <authorList>
            <person name="Nielsen H.B."/>
            <person name="Almeida M."/>
            <person name="Juncker A.S."/>
            <person name="Rasmussen S."/>
            <person name="Li J."/>
            <person name="Sunagawa S."/>
            <person name="Plichta D."/>
            <person name="Gautier L."/>
            <person name="Le Chatelier E."/>
            <person name="Peletier E."/>
            <person name="Bonde I."/>
            <person name="Nielsen T."/>
            <person name="Manichanh C."/>
            <person name="Arumugam M."/>
            <person name="Batto J."/>
            <person name="Santos M.B.Q.D."/>
            <person name="Blom N."/>
            <person name="Borruel N."/>
            <person name="Burgdorf K.S."/>
            <person name="Boumezbeur F."/>
            <person name="Casellas F."/>
            <person name="Dore J."/>
            <person name="Guarner F."/>
            <person name="Hansen T."/>
            <person name="Hildebrand F."/>
            <person name="Kaas R.S."/>
            <person name="Kennedy S."/>
            <person name="Kristiansen K."/>
            <person name="Kultima J.R."/>
            <person name="Leonard P."/>
            <person name="Levenez F."/>
            <person name="Lund O."/>
            <person name="Moumen B."/>
            <person name="Le Paslier D."/>
            <person name="Pons N."/>
            <person name="Pedersen O."/>
            <person name="Prifti E."/>
            <person name="Qin J."/>
            <person name="Raes J."/>
            <person name="Tap J."/>
            <person name="Tims S."/>
            <person name="Ussery D.W."/>
            <person name="Yamada T."/>
            <person name="MetaHit consortium"/>
            <person name="Renault P."/>
            <person name="Sicheritz-Ponten T."/>
            <person name="Bork P."/>
            <person name="Wang J."/>
            <person name="Brunak S."/>
            <person name="Ehrlich S.D."/>
        </authorList>
    </citation>
    <scope>NUCLEOTIDE SEQUENCE [LARGE SCALE GENOMIC DNA]</scope>
</reference>
<dbReference type="PROSITE" id="PS51257">
    <property type="entry name" value="PROKAR_LIPOPROTEIN"/>
    <property type="match status" value="1"/>
</dbReference>
<evidence type="ECO:0000256" key="4">
    <source>
        <dbReference type="ARBA" id="ARBA00022801"/>
    </source>
</evidence>
<feature type="signal peptide" evidence="6">
    <location>
        <begin position="1"/>
        <end position="38"/>
    </location>
</feature>
<dbReference type="SUPFAM" id="SSF54001">
    <property type="entry name" value="Cysteine proteinases"/>
    <property type="match status" value="1"/>
</dbReference>
<dbReference type="Gene3D" id="3.90.1720.10">
    <property type="entry name" value="endopeptidase domain like (from Nostoc punctiforme)"/>
    <property type="match status" value="1"/>
</dbReference>
<dbReference type="GO" id="GO:0008234">
    <property type="term" value="F:cysteine-type peptidase activity"/>
    <property type="evidence" value="ECO:0007669"/>
    <property type="project" value="UniProtKB-KW"/>
</dbReference>
<evidence type="ECO:0000256" key="5">
    <source>
        <dbReference type="ARBA" id="ARBA00022807"/>
    </source>
</evidence>
<dbReference type="MEROPS" id="C40.004"/>
<keyword evidence="4" id="KW-0378">Hydrolase</keyword>
<dbReference type="InterPro" id="IPR000064">
    <property type="entry name" value="NLP_P60_dom"/>
</dbReference>
<comment type="similarity">
    <text evidence="1">Belongs to the peptidase C40 family.</text>
</comment>
<evidence type="ECO:0000256" key="1">
    <source>
        <dbReference type="ARBA" id="ARBA00007074"/>
    </source>
</evidence>
<protein>
    <recommendedName>
        <fullName evidence="7">NlpC/P60 domain-containing protein</fullName>
    </recommendedName>
</protein>
<evidence type="ECO:0000256" key="3">
    <source>
        <dbReference type="ARBA" id="ARBA00022729"/>
    </source>
</evidence>
<dbReference type="PANTHER" id="PTHR47360">
    <property type="entry name" value="MUREIN DD-ENDOPEPTIDASE MEPS/MUREIN LD-CARBOXYPEPTIDASE"/>
    <property type="match status" value="1"/>
</dbReference>
<dbReference type="AlphaFoldDB" id="R5W625"/>
<gene>
    <name evidence="8" type="ORF">BN536_00007</name>
</gene>
<organism evidence="8 9">
    <name type="scientific">Phocaeicola plebeius CAG:211</name>
    <dbReference type="NCBI Taxonomy" id="1263052"/>
    <lineage>
        <taxon>Bacteria</taxon>
        <taxon>Pseudomonadati</taxon>
        <taxon>Bacteroidota</taxon>
        <taxon>Bacteroidia</taxon>
        <taxon>Bacteroidales</taxon>
        <taxon>Bacteroidaceae</taxon>
        <taxon>Phocaeicola</taxon>
    </lineage>
</organism>
<comment type="caution">
    <text evidence="8">The sequence shown here is derived from an EMBL/GenBank/DDBJ whole genome shotgun (WGS) entry which is preliminary data.</text>
</comment>
<evidence type="ECO:0000259" key="7">
    <source>
        <dbReference type="PROSITE" id="PS51935"/>
    </source>
</evidence>
<feature type="chain" id="PRO_5004407653" description="NlpC/P60 domain-containing protein" evidence="6">
    <location>
        <begin position="39"/>
        <end position="186"/>
    </location>
</feature>
<dbReference type="PANTHER" id="PTHR47360:SF1">
    <property type="entry name" value="ENDOPEPTIDASE NLPC-RELATED"/>
    <property type="match status" value="1"/>
</dbReference>